<dbReference type="SUPFAM" id="SSF53790">
    <property type="entry name" value="Tetrapyrrole methylase"/>
    <property type="match status" value="1"/>
</dbReference>
<comment type="pathway">
    <text evidence="1">Cofactor biosynthesis; adenosylcobalamin biosynthesis.</text>
</comment>
<feature type="domain" description="Cobalamin synthesis G N-terminal" evidence="7">
    <location>
        <begin position="51"/>
        <end position="129"/>
    </location>
</feature>
<feature type="domain" description="Tetrapyrrole methylase" evidence="6">
    <location>
        <begin position="315"/>
        <end position="525"/>
    </location>
</feature>
<dbReference type="InterPro" id="IPR021744">
    <property type="entry name" value="CbiG_N"/>
</dbReference>
<keyword evidence="3 8" id="KW-0489">Methyltransferase</keyword>
<dbReference type="SUPFAM" id="SSF159672">
    <property type="entry name" value="CbiG N-terminal domain-like"/>
    <property type="match status" value="1"/>
</dbReference>
<dbReference type="Proteomes" id="UP000185578">
    <property type="component" value="Unassembled WGS sequence"/>
</dbReference>
<dbReference type="Gene3D" id="3.30.950.10">
    <property type="entry name" value="Methyltransferase, Cobalt-precorrin-4 Transmethylase, Domain 2"/>
    <property type="match status" value="1"/>
</dbReference>
<dbReference type="InterPro" id="IPR051810">
    <property type="entry name" value="Precorrin_MeTrfase"/>
</dbReference>
<accession>A0A1Q8EX08</accession>
<dbReference type="RefSeq" id="WP_075117673.1">
    <property type="nucleotide sequence ID" value="NZ_MSCT01000004.1"/>
</dbReference>
<dbReference type="CDD" id="cd11646">
    <property type="entry name" value="Precorrin_3B_C17_MT"/>
    <property type="match status" value="1"/>
</dbReference>
<dbReference type="UniPathway" id="UPA00148"/>
<dbReference type="Gene3D" id="3.40.50.11220">
    <property type="match status" value="1"/>
</dbReference>
<dbReference type="GO" id="GO:0032259">
    <property type="term" value="P:methylation"/>
    <property type="evidence" value="ECO:0007669"/>
    <property type="project" value="UniProtKB-KW"/>
</dbReference>
<dbReference type="InterPro" id="IPR000878">
    <property type="entry name" value="4pyrrol_Mease"/>
</dbReference>
<dbReference type="Pfam" id="PF11760">
    <property type="entry name" value="CbiG_N"/>
    <property type="match status" value="1"/>
</dbReference>
<dbReference type="Pfam" id="PF00590">
    <property type="entry name" value="TP_methylase"/>
    <property type="match status" value="1"/>
</dbReference>
<dbReference type="PANTHER" id="PTHR47036">
    <property type="entry name" value="COBALT-FACTOR III C(17)-METHYLTRANSFERASE-RELATED"/>
    <property type="match status" value="1"/>
</dbReference>
<organism evidence="8 9">
    <name type="scientific">Pseudomonas chlororaphis</name>
    <dbReference type="NCBI Taxonomy" id="587753"/>
    <lineage>
        <taxon>Bacteria</taxon>
        <taxon>Pseudomonadati</taxon>
        <taxon>Pseudomonadota</taxon>
        <taxon>Gammaproteobacteria</taxon>
        <taxon>Pseudomonadales</taxon>
        <taxon>Pseudomonadaceae</taxon>
        <taxon>Pseudomonas</taxon>
    </lineage>
</organism>
<evidence type="ECO:0000256" key="2">
    <source>
        <dbReference type="ARBA" id="ARBA00022573"/>
    </source>
</evidence>
<dbReference type="InterPro" id="IPR014777">
    <property type="entry name" value="4pyrrole_Mease_sub1"/>
</dbReference>
<evidence type="ECO:0000259" key="6">
    <source>
        <dbReference type="Pfam" id="PF00590"/>
    </source>
</evidence>
<dbReference type="EMBL" id="MSCT01000004">
    <property type="protein sequence ID" value="OLF56335.1"/>
    <property type="molecule type" value="Genomic_DNA"/>
</dbReference>
<sequence length="565" mass="59776">MARSAPAIVILGQGSLATARKLQQLYPDALIHGLAGRVEGADRSYQEFGATLRQLYQQDTPIVALCAAGIVIRTLAPLLLEKGAEPPVLVVAEDGSAVVPLLGGLGGVNVMAREIAAGLGVAAAITTSGELRFGTCLLNPPSGYALGDLELGKRFVSDLLGGESVRIEGAAPWLAEAKLPEDRQARLTIRVGSAECEPSANELLIYPRSVLIACNGKIAGADALRDALHQKKIAAQSVACLLAADTEMASPALREAAAELGVPLRFAPAASSVAELAQQAVPQLLPPLCVGEDIAIAVASQPLDPQQIGRPRGRLAVIGLGPGAAELMVPAVKAELAWANDILGYETYVRMAGPFRADQVMHCTDNREEMQRARHAFELAAQGRSVVVVSSGDPGVFAMAAAVLEALHESSEPAWHRVELEILPGVSASLATAAQAGAPLGHDFCVLSLSDNLKPWDIIEKRLDLASQADLALAFYNPISRSRPWQLGRALEIVRQHRTAQTPVVLGRDIGRPGQTLRVITLGELTPEQVDMRTMVLVGSSTTCVFPRAEGGEWVYTPRWYGQKP</sequence>
<evidence type="ECO:0000313" key="8">
    <source>
        <dbReference type="EMBL" id="OLF56335.1"/>
    </source>
</evidence>
<evidence type="ECO:0000259" key="7">
    <source>
        <dbReference type="Pfam" id="PF11760"/>
    </source>
</evidence>
<dbReference type="InterPro" id="IPR035996">
    <property type="entry name" value="4pyrrol_Methylase_sf"/>
</dbReference>
<dbReference type="GO" id="GO:0008168">
    <property type="term" value="F:methyltransferase activity"/>
    <property type="evidence" value="ECO:0007669"/>
    <property type="project" value="UniProtKB-KW"/>
</dbReference>
<dbReference type="NCBIfam" id="TIGR01466">
    <property type="entry name" value="cobJ_cbiH"/>
    <property type="match status" value="1"/>
</dbReference>
<name>A0A1Q8EX08_9PSED</name>
<evidence type="ECO:0000313" key="9">
    <source>
        <dbReference type="Proteomes" id="UP000185578"/>
    </source>
</evidence>
<evidence type="ECO:0000256" key="3">
    <source>
        <dbReference type="ARBA" id="ARBA00022603"/>
    </source>
</evidence>
<dbReference type="OrthoDB" id="9772960at2"/>
<dbReference type="InterPro" id="IPR006363">
    <property type="entry name" value="Cbl_synth_CobJ/CibH_dom"/>
</dbReference>
<evidence type="ECO:0000256" key="4">
    <source>
        <dbReference type="ARBA" id="ARBA00022679"/>
    </source>
</evidence>
<proteinExistence type="predicted"/>
<dbReference type="InterPro" id="IPR038029">
    <property type="entry name" value="GbiG_N_sf"/>
</dbReference>
<reference evidence="8 9" key="1">
    <citation type="submission" date="2016-12" db="EMBL/GenBank/DDBJ databases">
        <authorList>
            <person name="Song W.-J."/>
            <person name="Kurnit D.M."/>
        </authorList>
    </citation>
    <scope>NUCLEOTIDE SEQUENCE [LARGE SCALE GENOMIC DNA]</scope>
    <source>
        <strain evidence="8 9">PCL1601</strain>
    </source>
</reference>
<dbReference type="AlphaFoldDB" id="A0A1Q8EX08"/>
<dbReference type="InterPro" id="IPR014776">
    <property type="entry name" value="4pyrrole_Mease_sub2"/>
</dbReference>
<dbReference type="GO" id="GO:0009236">
    <property type="term" value="P:cobalamin biosynthetic process"/>
    <property type="evidence" value="ECO:0007669"/>
    <property type="project" value="UniProtKB-UniPathway"/>
</dbReference>
<keyword evidence="4 8" id="KW-0808">Transferase</keyword>
<dbReference type="Gene3D" id="3.40.1010.10">
    <property type="entry name" value="Cobalt-precorrin-4 Transmethylase, Domain 1"/>
    <property type="match status" value="1"/>
</dbReference>
<comment type="caution">
    <text evidence="8">The sequence shown here is derived from an EMBL/GenBank/DDBJ whole genome shotgun (WGS) entry which is preliminary data.</text>
</comment>
<keyword evidence="2" id="KW-0169">Cobalamin biosynthesis</keyword>
<keyword evidence="5" id="KW-0949">S-adenosyl-L-methionine</keyword>
<dbReference type="PANTHER" id="PTHR47036:SF1">
    <property type="entry name" value="COBALT-FACTOR III C(17)-METHYLTRANSFERASE-RELATED"/>
    <property type="match status" value="1"/>
</dbReference>
<gene>
    <name evidence="8" type="ORF">BTN82_02855</name>
</gene>
<protein>
    <submittedName>
        <fullName evidence="8">Precorrin-3B C(17)-methyltransferase</fullName>
    </submittedName>
</protein>
<evidence type="ECO:0000256" key="5">
    <source>
        <dbReference type="ARBA" id="ARBA00022691"/>
    </source>
</evidence>
<evidence type="ECO:0000256" key="1">
    <source>
        <dbReference type="ARBA" id="ARBA00004953"/>
    </source>
</evidence>